<evidence type="ECO:0000313" key="3">
    <source>
        <dbReference type="Proteomes" id="UP000823775"/>
    </source>
</evidence>
<protein>
    <submittedName>
        <fullName evidence="2">Uncharacterized protein</fullName>
    </submittedName>
</protein>
<evidence type="ECO:0000313" key="2">
    <source>
        <dbReference type="EMBL" id="MCD7470202.1"/>
    </source>
</evidence>
<evidence type="ECO:0000256" key="1">
    <source>
        <dbReference type="SAM" id="MobiDB-lite"/>
    </source>
</evidence>
<gene>
    <name evidence="2" type="ORF">HAX54_009884</name>
</gene>
<proteinExistence type="predicted"/>
<dbReference type="EMBL" id="JACEIK010001539">
    <property type="protein sequence ID" value="MCD7470202.1"/>
    <property type="molecule type" value="Genomic_DNA"/>
</dbReference>
<keyword evidence="3" id="KW-1185">Reference proteome</keyword>
<reference evidence="2 3" key="1">
    <citation type="journal article" date="2021" name="BMC Genomics">
        <title>Datura genome reveals duplications of psychoactive alkaloid biosynthetic genes and high mutation rate following tissue culture.</title>
        <authorList>
            <person name="Rajewski A."/>
            <person name="Carter-House D."/>
            <person name="Stajich J."/>
            <person name="Litt A."/>
        </authorList>
    </citation>
    <scope>NUCLEOTIDE SEQUENCE [LARGE SCALE GENOMIC DNA]</scope>
    <source>
        <strain evidence="2">AR-01</strain>
    </source>
</reference>
<accession>A0ABS8TFF4</accession>
<feature type="compositionally biased region" description="Low complexity" evidence="1">
    <location>
        <begin position="11"/>
        <end position="25"/>
    </location>
</feature>
<comment type="caution">
    <text evidence="2">The sequence shown here is derived from an EMBL/GenBank/DDBJ whole genome shotgun (WGS) entry which is preliminary data.</text>
</comment>
<name>A0ABS8TFF4_DATST</name>
<dbReference type="Proteomes" id="UP000823775">
    <property type="component" value="Unassembled WGS sequence"/>
</dbReference>
<feature type="region of interest" description="Disordered" evidence="1">
    <location>
        <begin position="1"/>
        <end position="37"/>
    </location>
</feature>
<organism evidence="2 3">
    <name type="scientific">Datura stramonium</name>
    <name type="common">Jimsonweed</name>
    <name type="synonym">Common thornapple</name>
    <dbReference type="NCBI Taxonomy" id="4076"/>
    <lineage>
        <taxon>Eukaryota</taxon>
        <taxon>Viridiplantae</taxon>
        <taxon>Streptophyta</taxon>
        <taxon>Embryophyta</taxon>
        <taxon>Tracheophyta</taxon>
        <taxon>Spermatophyta</taxon>
        <taxon>Magnoliopsida</taxon>
        <taxon>eudicotyledons</taxon>
        <taxon>Gunneridae</taxon>
        <taxon>Pentapetalae</taxon>
        <taxon>asterids</taxon>
        <taxon>lamiids</taxon>
        <taxon>Solanales</taxon>
        <taxon>Solanaceae</taxon>
        <taxon>Solanoideae</taxon>
        <taxon>Datureae</taxon>
        <taxon>Datura</taxon>
    </lineage>
</organism>
<sequence length="244" mass="26101">MGGAVAWPALSASTRSTTKSSSDSSKPIPDGSTTASEGPIALQLSKNKLYYYKLIQMQITQCRLDKDQWSIVAATAAVLVVARRDQDPKDVHLSPQFVPPPGGFIPPQSPGSAPFIPAPLRPLLVQWDMICHLNSYVPTLPPESIRGVLFILDCLRASILVEVQEDKGSQTPGGSAETVLTKGCSMSLWTNQAITKANDVDPKDVQVEVAVGGLSEELTSQSKMIQEGNAEEICASHARSSQVC</sequence>